<proteinExistence type="inferred from homology"/>
<protein>
    <recommendedName>
        <fullName evidence="10">Phospholipid/glycerol acyltransferase domain-containing protein</fullName>
    </recommendedName>
</protein>
<dbReference type="PANTHER" id="PTHR15486">
    <property type="entry name" value="ANCIENT UBIQUITOUS PROTEIN"/>
    <property type="match status" value="1"/>
</dbReference>
<feature type="domain" description="Phospholipid/glycerol acyltransferase" evidence="10">
    <location>
        <begin position="334"/>
        <end position="435"/>
    </location>
</feature>
<dbReference type="GO" id="GO:0090447">
    <property type="term" value="F:glycerol-3-phosphate 2-O-acyltransferase activity"/>
    <property type="evidence" value="ECO:0007669"/>
    <property type="project" value="TreeGrafter"/>
</dbReference>
<dbReference type="Pfam" id="PF23270">
    <property type="entry name" value="HAD_RAM2_N"/>
    <property type="match status" value="1"/>
</dbReference>
<evidence type="ECO:0000256" key="8">
    <source>
        <dbReference type="SAM" id="Phobius"/>
    </source>
</evidence>
<comment type="similarity">
    <text evidence="2">Belongs to the GPAT/DAPAT family.</text>
</comment>
<evidence type="ECO:0000256" key="7">
    <source>
        <dbReference type="ARBA" id="ARBA00023315"/>
    </source>
</evidence>
<dbReference type="SUPFAM" id="SSF69593">
    <property type="entry name" value="Glycerol-3-phosphate (1)-acyltransferase"/>
    <property type="match status" value="1"/>
</dbReference>
<dbReference type="InterPro" id="IPR056462">
    <property type="entry name" value="HAD_RAM2/GPAT1-8"/>
</dbReference>
<evidence type="ECO:0000256" key="6">
    <source>
        <dbReference type="ARBA" id="ARBA00023136"/>
    </source>
</evidence>
<keyword evidence="5 8" id="KW-1133">Transmembrane helix</keyword>
<dbReference type="SMART" id="SM00563">
    <property type="entry name" value="PlsC"/>
    <property type="match status" value="1"/>
</dbReference>
<dbReference type="AlphaFoldDB" id="A0A834G070"/>
<evidence type="ECO:0000256" key="5">
    <source>
        <dbReference type="ARBA" id="ARBA00022989"/>
    </source>
</evidence>
<name>A0A834G070_RHOSS</name>
<dbReference type="EMBL" id="WJXA01000013">
    <property type="protein sequence ID" value="KAF7120722.1"/>
    <property type="molecule type" value="Genomic_DNA"/>
</dbReference>
<reference evidence="11" key="1">
    <citation type="submission" date="2019-11" db="EMBL/GenBank/DDBJ databases">
        <authorList>
            <person name="Liu Y."/>
            <person name="Hou J."/>
            <person name="Li T.-Q."/>
            <person name="Guan C.-H."/>
            <person name="Wu X."/>
            <person name="Wu H.-Z."/>
            <person name="Ling F."/>
            <person name="Zhang R."/>
            <person name="Shi X.-G."/>
            <person name="Ren J.-P."/>
            <person name="Chen E.-F."/>
            <person name="Sun J.-M."/>
        </authorList>
    </citation>
    <scope>NUCLEOTIDE SEQUENCE</scope>
    <source>
        <strain evidence="11">Adult_tree_wgs_1</strain>
        <tissue evidence="11">Leaves</tissue>
    </source>
</reference>
<dbReference type="Proteomes" id="UP000626092">
    <property type="component" value="Unassembled WGS sequence"/>
</dbReference>
<evidence type="ECO:0000256" key="2">
    <source>
        <dbReference type="ARBA" id="ARBA00007937"/>
    </source>
</evidence>
<evidence type="ECO:0000256" key="4">
    <source>
        <dbReference type="ARBA" id="ARBA00022692"/>
    </source>
</evidence>
<evidence type="ECO:0000313" key="12">
    <source>
        <dbReference type="Proteomes" id="UP000626092"/>
    </source>
</evidence>
<evidence type="ECO:0000313" key="11">
    <source>
        <dbReference type="EMBL" id="KAF7120722.1"/>
    </source>
</evidence>
<comment type="subcellular location">
    <subcellularLocation>
        <location evidence="1">Membrane</location>
        <topology evidence="1">Multi-pass membrane protein</topology>
    </subcellularLocation>
</comment>
<keyword evidence="3" id="KW-0808">Transferase</keyword>
<keyword evidence="4 8" id="KW-0812">Transmembrane</keyword>
<keyword evidence="6 8" id="KW-0472">Membrane</keyword>
<dbReference type="Pfam" id="PF01553">
    <property type="entry name" value="Acyltransferase"/>
    <property type="match status" value="1"/>
</dbReference>
<evidence type="ECO:0000256" key="9">
    <source>
        <dbReference type="SAM" id="SignalP"/>
    </source>
</evidence>
<sequence>MSNAFFFKALVVFFARLLLKYFKNPKTLHRSFSATTQSKFHKYPSLAHRQLEDLLDHTLIFSVEGSLLKSQSLFPYFLLVAFEAGSILRALTLFILYPFICVVGHEMGLKIMVMVCFLGIKEQNFRAGTAVLPKFFLEDVGLESFEVVRRGGKKVGVTDLPRVMVDSFLRDYLEIDFVVGRELKVCSGYFVGLMEEKKKKIVLDEVLEDDKTSSKIIGISSLNISLDHQLFSLCKEIYLVSGADRRNWHHLPTEKYPKPLIFHDGRLAFRPTPLATLAMFMWVPFGFSLALFRAIIALTLPYNMLIPILAFTGLRLQVKNPYFLQYSVSKPKGLLYVCNHRTLLDPLYFSFGLKKPVTAATYSLSRVSEIMAPIKTVRLTRDRNRDAEMMERLLNQGDMIVCPEGTTCREPFLLRFSPLFAELSDDIVPVAMDVKVSLFYGTTASGFKCLDPVFFLMNPFPSYTIQFLDKVSGANSEKSRIDVANYVQSEIGKALGFECTGLTRKDKYLILAGNDGVAYSTVKRC</sequence>
<organism evidence="11 12">
    <name type="scientific">Rhododendron simsii</name>
    <name type="common">Sims's rhododendron</name>
    <dbReference type="NCBI Taxonomy" id="118357"/>
    <lineage>
        <taxon>Eukaryota</taxon>
        <taxon>Viridiplantae</taxon>
        <taxon>Streptophyta</taxon>
        <taxon>Embryophyta</taxon>
        <taxon>Tracheophyta</taxon>
        <taxon>Spermatophyta</taxon>
        <taxon>Magnoliopsida</taxon>
        <taxon>eudicotyledons</taxon>
        <taxon>Gunneridae</taxon>
        <taxon>Pentapetalae</taxon>
        <taxon>asterids</taxon>
        <taxon>Ericales</taxon>
        <taxon>Ericaceae</taxon>
        <taxon>Ericoideae</taxon>
        <taxon>Rhodoreae</taxon>
        <taxon>Rhododendron</taxon>
    </lineage>
</organism>
<evidence type="ECO:0000256" key="3">
    <source>
        <dbReference type="ARBA" id="ARBA00022679"/>
    </source>
</evidence>
<dbReference type="GO" id="GO:0016791">
    <property type="term" value="F:phosphatase activity"/>
    <property type="evidence" value="ECO:0007669"/>
    <property type="project" value="TreeGrafter"/>
</dbReference>
<gene>
    <name evidence="11" type="ORF">RHSIM_Rhsim13G0002700</name>
</gene>
<dbReference type="PANTHER" id="PTHR15486:SF62">
    <property type="entry name" value="GLYCEROL-3-PHOSPHATE ACYLTRANSFERASE 2-RELATED"/>
    <property type="match status" value="1"/>
</dbReference>
<dbReference type="OrthoDB" id="1854593at2759"/>
<comment type="caution">
    <text evidence="11">The sequence shown here is derived from an EMBL/GenBank/DDBJ whole genome shotgun (WGS) entry which is preliminary data.</text>
</comment>
<accession>A0A834G070</accession>
<dbReference type="InterPro" id="IPR002123">
    <property type="entry name" value="Plipid/glycerol_acylTrfase"/>
</dbReference>
<feature type="chain" id="PRO_5032860986" description="Phospholipid/glycerol acyltransferase domain-containing protein" evidence="9">
    <location>
        <begin position="20"/>
        <end position="525"/>
    </location>
</feature>
<keyword evidence="7" id="KW-0012">Acyltransferase</keyword>
<keyword evidence="9" id="KW-0732">Signal</keyword>
<feature type="signal peptide" evidence="9">
    <location>
        <begin position="1"/>
        <end position="19"/>
    </location>
</feature>
<dbReference type="GO" id="GO:0010143">
    <property type="term" value="P:cutin biosynthetic process"/>
    <property type="evidence" value="ECO:0007669"/>
    <property type="project" value="TreeGrafter"/>
</dbReference>
<evidence type="ECO:0000259" key="10">
    <source>
        <dbReference type="SMART" id="SM00563"/>
    </source>
</evidence>
<dbReference type="GO" id="GO:0016020">
    <property type="term" value="C:membrane"/>
    <property type="evidence" value="ECO:0007669"/>
    <property type="project" value="UniProtKB-SubCell"/>
</dbReference>
<dbReference type="CDD" id="cd06551">
    <property type="entry name" value="LPLAT"/>
    <property type="match status" value="1"/>
</dbReference>
<feature type="transmembrane region" description="Helical" evidence="8">
    <location>
        <begin position="267"/>
        <end position="285"/>
    </location>
</feature>
<keyword evidence="12" id="KW-1185">Reference proteome</keyword>
<evidence type="ECO:0000256" key="1">
    <source>
        <dbReference type="ARBA" id="ARBA00004141"/>
    </source>
</evidence>